<dbReference type="Gene3D" id="3.40.50.300">
    <property type="entry name" value="P-loop containing nucleotide triphosphate hydrolases"/>
    <property type="match status" value="1"/>
</dbReference>
<proteinExistence type="inferred from homology"/>
<keyword evidence="4 6" id="KW-0067">ATP-binding</keyword>
<keyword evidence="2" id="KW-0813">Transport</keyword>
<evidence type="ECO:0000256" key="2">
    <source>
        <dbReference type="ARBA" id="ARBA00022448"/>
    </source>
</evidence>
<dbReference type="SMART" id="SM00382">
    <property type="entry name" value="AAA"/>
    <property type="match status" value="1"/>
</dbReference>
<dbReference type="GO" id="GO:0140359">
    <property type="term" value="F:ABC-type transporter activity"/>
    <property type="evidence" value="ECO:0007669"/>
    <property type="project" value="InterPro"/>
</dbReference>
<dbReference type="InterPro" id="IPR003439">
    <property type="entry name" value="ABC_transporter-like_ATP-bd"/>
</dbReference>
<evidence type="ECO:0000259" key="5">
    <source>
        <dbReference type="PROSITE" id="PS50893"/>
    </source>
</evidence>
<evidence type="ECO:0000313" key="7">
    <source>
        <dbReference type="Proteomes" id="UP000642829"/>
    </source>
</evidence>
<reference evidence="6" key="2">
    <citation type="submission" date="2020-09" db="EMBL/GenBank/DDBJ databases">
        <authorList>
            <person name="Sun Q."/>
            <person name="Kim S."/>
        </authorList>
    </citation>
    <scope>NUCLEOTIDE SEQUENCE</scope>
    <source>
        <strain evidence="6">KCTC 12870</strain>
    </source>
</reference>
<dbReference type="InterPro" id="IPR003593">
    <property type="entry name" value="AAA+_ATPase"/>
</dbReference>
<evidence type="ECO:0000313" key="6">
    <source>
        <dbReference type="EMBL" id="GHB92101.1"/>
    </source>
</evidence>
<dbReference type="RefSeq" id="WP_189511319.1">
    <property type="nucleotide sequence ID" value="NZ_BMXG01000002.1"/>
</dbReference>
<dbReference type="CDD" id="cd03220">
    <property type="entry name" value="ABC_KpsT_Wzt"/>
    <property type="match status" value="1"/>
</dbReference>
<dbReference type="InterPro" id="IPR029439">
    <property type="entry name" value="Wzt_C"/>
</dbReference>
<dbReference type="SUPFAM" id="SSF52540">
    <property type="entry name" value="P-loop containing nucleoside triphosphate hydrolases"/>
    <property type="match status" value="1"/>
</dbReference>
<dbReference type="Pfam" id="PF00005">
    <property type="entry name" value="ABC_tran"/>
    <property type="match status" value="1"/>
</dbReference>
<evidence type="ECO:0000256" key="1">
    <source>
        <dbReference type="ARBA" id="ARBA00005417"/>
    </source>
</evidence>
<dbReference type="InterPro" id="IPR050683">
    <property type="entry name" value="Bact_Polysacc_Export_ATP-bd"/>
</dbReference>
<dbReference type="EMBL" id="BMXG01000002">
    <property type="protein sequence ID" value="GHB92101.1"/>
    <property type="molecule type" value="Genomic_DNA"/>
</dbReference>
<organism evidence="6 7">
    <name type="scientific">Cerasicoccus arenae</name>
    <dbReference type="NCBI Taxonomy" id="424488"/>
    <lineage>
        <taxon>Bacteria</taxon>
        <taxon>Pseudomonadati</taxon>
        <taxon>Verrucomicrobiota</taxon>
        <taxon>Opitutia</taxon>
        <taxon>Puniceicoccales</taxon>
        <taxon>Cerasicoccaceae</taxon>
        <taxon>Cerasicoccus</taxon>
    </lineage>
</organism>
<sequence length="419" mass="46030">MGSHLPNDSDVLIDVHQVGKKFCRSLKRSLMYGAKDIVRAMNPLLKTGISDSRNKIPELRKDEFWAIQNISFQLRRGECVGLIGHNGAGKSTLLKVLNGLIKPDTGHIRMRGRVCALIELGAGFNPILTGRENIYNSGALLGIRKKEIDEKLDEIVAFSELDQFIDMPVQNYSSGMKVRLGFAVAIQMEPDILLLDEVLAVGDIAFRHKCVNAMAGILSKSAVIFVSHSMPQVARVCSQILLMDHGKSTYNGGNVGLGIEKYYSMCGGGEAMISGTRDIQFNLIKAGTSIESASSTSSELQISHAQGLYIELRVKATEQVQSARFQITIWNMDMLPVVNIINADYQGRVVNFKETGKQEVVLKIECPPLHLNCGRYFLSAVATSVDQSMVYCRHDNIVSLQVEGISTTAAAILQPANWN</sequence>
<gene>
    <name evidence="6" type="primary">xapH</name>
    <name evidence="6" type="ORF">GCM10007047_03890</name>
</gene>
<dbReference type="Pfam" id="PF14524">
    <property type="entry name" value="Wzt_C"/>
    <property type="match status" value="1"/>
</dbReference>
<accession>A0A8J3GBM5</accession>
<name>A0A8J3GBM5_9BACT</name>
<dbReference type="GO" id="GO:0016020">
    <property type="term" value="C:membrane"/>
    <property type="evidence" value="ECO:0007669"/>
    <property type="project" value="InterPro"/>
</dbReference>
<dbReference type="CDD" id="cd10147">
    <property type="entry name" value="Wzt_C-like"/>
    <property type="match status" value="1"/>
</dbReference>
<comment type="similarity">
    <text evidence="1">Belongs to the ABC transporter superfamily.</text>
</comment>
<dbReference type="PANTHER" id="PTHR46743:SF2">
    <property type="entry name" value="TEICHOIC ACIDS EXPORT ATP-BINDING PROTEIN TAGH"/>
    <property type="match status" value="1"/>
</dbReference>
<dbReference type="Proteomes" id="UP000642829">
    <property type="component" value="Unassembled WGS sequence"/>
</dbReference>
<keyword evidence="3" id="KW-0547">Nucleotide-binding</keyword>
<comment type="caution">
    <text evidence="6">The sequence shown here is derived from an EMBL/GenBank/DDBJ whole genome shotgun (WGS) entry which is preliminary data.</text>
</comment>
<dbReference type="PROSITE" id="PS50893">
    <property type="entry name" value="ABC_TRANSPORTER_2"/>
    <property type="match status" value="1"/>
</dbReference>
<dbReference type="InterPro" id="IPR015860">
    <property type="entry name" value="ABC_transpr_TagH-like"/>
</dbReference>
<feature type="domain" description="ABC transporter" evidence="5">
    <location>
        <begin position="32"/>
        <end position="270"/>
    </location>
</feature>
<protein>
    <submittedName>
        <fullName evidence="6">ABC transporter ATP-binding protein</fullName>
    </submittedName>
</protein>
<dbReference type="Gene3D" id="2.70.50.60">
    <property type="entry name" value="abc- transporter (atp binding component) like domain"/>
    <property type="match status" value="1"/>
</dbReference>
<evidence type="ECO:0000256" key="3">
    <source>
        <dbReference type="ARBA" id="ARBA00022741"/>
    </source>
</evidence>
<dbReference type="PROSITE" id="PS00211">
    <property type="entry name" value="ABC_TRANSPORTER_1"/>
    <property type="match status" value="1"/>
</dbReference>
<dbReference type="GO" id="GO:0005524">
    <property type="term" value="F:ATP binding"/>
    <property type="evidence" value="ECO:0007669"/>
    <property type="project" value="UniProtKB-KW"/>
</dbReference>
<dbReference type="PANTHER" id="PTHR46743">
    <property type="entry name" value="TEICHOIC ACIDS EXPORT ATP-BINDING PROTEIN TAGH"/>
    <property type="match status" value="1"/>
</dbReference>
<dbReference type="AlphaFoldDB" id="A0A8J3GBM5"/>
<dbReference type="InterPro" id="IPR017871">
    <property type="entry name" value="ABC_transporter-like_CS"/>
</dbReference>
<reference evidence="6" key="1">
    <citation type="journal article" date="2014" name="Int. J. Syst. Evol. Microbiol.">
        <title>Complete genome sequence of Corynebacterium casei LMG S-19264T (=DSM 44701T), isolated from a smear-ripened cheese.</title>
        <authorList>
            <consortium name="US DOE Joint Genome Institute (JGI-PGF)"/>
            <person name="Walter F."/>
            <person name="Albersmeier A."/>
            <person name="Kalinowski J."/>
            <person name="Ruckert C."/>
        </authorList>
    </citation>
    <scope>NUCLEOTIDE SEQUENCE</scope>
    <source>
        <strain evidence="6">KCTC 12870</strain>
    </source>
</reference>
<dbReference type="GO" id="GO:0016887">
    <property type="term" value="F:ATP hydrolysis activity"/>
    <property type="evidence" value="ECO:0007669"/>
    <property type="project" value="InterPro"/>
</dbReference>
<keyword evidence="7" id="KW-1185">Reference proteome</keyword>
<dbReference type="InterPro" id="IPR027417">
    <property type="entry name" value="P-loop_NTPase"/>
</dbReference>
<evidence type="ECO:0000256" key="4">
    <source>
        <dbReference type="ARBA" id="ARBA00022840"/>
    </source>
</evidence>